<evidence type="ECO:0000256" key="1">
    <source>
        <dbReference type="ARBA" id="ARBA00022676"/>
    </source>
</evidence>
<dbReference type="EMBL" id="FNYC01000006">
    <property type="protein sequence ID" value="SEJ31171.1"/>
    <property type="molecule type" value="Genomic_DNA"/>
</dbReference>
<dbReference type="GO" id="GO:0016757">
    <property type="term" value="F:glycosyltransferase activity"/>
    <property type="evidence" value="ECO:0007669"/>
    <property type="project" value="UniProtKB-KW"/>
</dbReference>
<keyword evidence="1" id="KW-0328">Glycosyltransferase</keyword>
<feature type="domain" description="Glycosyltransferase subfamily 4-like N-terminal" evidence="4">
    <location>
        <begin position="28"/>
        <end position="198"/>
    </location>
</feature>
<dbReference type="InterPro" id="IPR028098">
    <property type="entry name" value="Glyco_trans_4-like_N"/>
</dbReference>
<dbReference type="OrthoDB" id="4611853at2"/>
<evidence type="ECO:0000313" key="5">
    <source>
        <dbReference type="EMBL" id="SEJ31171.1"/>
    </source>
</evidence>
<reference evidence="5 6" key="1">
    <citation type="submission" date="2016-10" db="EMBL/GenBank/DDBJ databases">
        <authorList>
            <person name="de Groot N.N."/>
        </authorList>
    </citation>
    <scope>NUCLEOTIDE SEQUENCE [LARGE SCALE GENOMIC DNA]</scope>
    <source>
        <strain evidence="5 6">DSM 26515</strain>
    </source>
</reference>
<organism evidence="5 6">
    <name type="scientific">Frateuria terrea</name>
    <dbReference type="NCBI Taxonomy" id="529704"/>
    <lineage>
        <taxon>Bacteria</taxon>
        <taxon>Pseudomonadati</taxon>
        <taxon>Pseudomonadota</taxon>
        <taxon>Gammaproteobacteria</taxon>
        <taxon>Lysobacterales</taxon>
        <taxon>Rhodanobacteraceae</taxon>
        <taxon>Frateuria</taxon>
    </lineage>
</organism>
<dbReference type="AlphaFoldDB" id="A0A1H6XQ38"/>
<dbReference type="PANTHER" id="PTHR12526:SF510">
    <property type="entry name" value="D-INOSITOL 3-PHOSPHATE GLYCOSYLTRANSFERASE"/>
    <property type="match status" value="1"/>
</dbReference>
<protein>
    <submittedName>
        <fullName evidence="5">Glycosyltransferase involved in cell wall bisynthesis</fullName>
    </submittedName>
</protein>
<name>A0A1H6XQ38_9GAMM</name>
<dbReference type="PANTHER" id="PTHR12526">
    <property type="entry name" value="GLYCOSYLTRANSFERASE"/>
    <property type="match status" value="1"/>
</dbReference>
<evidence type="ECO:0000313" key="6">
    <source>
        <dbReference type="Proteomes" id="UP000199420"/>
    </source>
</evidence>
<dbReference type="STRING" id="529704.SAMN02927913_2494"/>
<evidence type="ECO:0000259" key="3">
    <source>
        <dbReference type="Pfam" id="PF00534"/>
    </source>
</evidence>
<sequence>MTEQKKPSVLVLASTYPRWESDPEPGFVHQLCSRLTDRFTVIALVPDAPGADPSGLLDGVHVVRYRYAPRRLQTLVNNGGIVANVQRHRWKWLLLPGFVLGQWLAARRILRRQRIDVVHAHWLVPQGLIASWLHRPYLVTSHGGDLFGLRHRLFAALKRKVAGSAAAMTVVSRAMRDEATAQGILAPTVSVVPMGVDLRDRFTPGSAPRSRDELLFVGRLVAKKGLRFLLQAMPLIAARRPSVRLTIVGFGPEEPALRKQADELGLADHVVFEGAAPQNRLPALYRRASLFVAPFVRDSSGDQEGLPVALMEAVGCGCPVVAGEVQGLADLLGELTPEVCVDPTDPAALAGAVLANLEHPEQAQARAGVIRASAIASIDWEAVAARYGDLLMHCLSSARKA</sequence>
<dbReference type="Proteomes" id="UP000199420">
    <property type="component" value="Unassembled WGS sequence"/>
</dbReference>
<evidence type="ECO:0000259" key="4">
    <source>
        <dbReference type="Pfam" id="PF13439"/>
    </source>
</evidence>
<keyword evidence="6" id="KW-1185">Reference proteome</keyword>
<dbReference type="Pfam" id="PF13439">
    <property type="entry name" value="Glyco_transf_4"/>
    <property type="match status" value="1"/>
</dbReference>
<dbReference type="RefSeq" id="WP_091337362.1">
    <property type="nucleotide sequence ID" value="NZ_FNYC01000006.1"/>
</dbReference>
<gene>
    <name evidence="5" type="ORF">SAMN04487997_2947</name>
</gene>
<feature type="domain" description="Glycosyl transferase family 1" evidence="3">
    <location>
        <begin position="211"/>
        <end position="364"/>
    </location>
</feature>
<evidence type="ECO:0000256" key="2">
    <source>
        <dbReference type="ARBA" id="ARBA00022679"/>
    </source>
</evidence>
<dbReference type="Gene3D" id="3.40.50.2000">
    <property type="entry name" value="Glycogen Phosphorylase B"/>
    <property type="match status" value="2"/>
</dbReference>
<dbReference type="SUPFAM" id="SSF53756">
    <property type="entry name" value="UDP-Glycosyltransferase/glycogen phosphorylase"/>
    <property type="match status" value="1"/>
</dbReference>
<dbReference type="InterPro" id="IPR001296">
    <property type="entry name" value="Glyco_trans_1"/>
</dbReference>
<accession>A0A1H6XQ38</accession>
<proteinExistence type="predicted"/>
<dbReference type="Pfam" id="PF00534">
    <property type="entry name" value="Glycos_transf_1"/>
    <property type="match status" value="1"/>
</dbReference>
<keyword evidence="2 5" id="KW-0808">Transferase</keyword>